<keyword evidence="3" id="KW-1185">Reference proteome</keyword>
<feature type="chain" id="PRO_5035845079" description="Secreted protein" evidence="1">
    <location>
        <begin position="16"/>
        <end position="83"/>
    </location>
</feature>
<accession>A0A8T0H4U1</accession>
<gene>
    <name evidence="2" type="ORF">KC19_8G184500</name>
</gene>
<protein>
    <recommendedName>
        <fullName evidence="4">Secreted protein</fullName>
    </recommendedName>
</protein>
<feature type="signal peptide" evidence="1">
    <location>
        <begin position="1"/>
        <end position="15"/>
    </location>
</feature>
<dbReference type="AlphaFoldDB" id="A0A8T0H4U1"/>
<dbReference type="EMBL" id="CM026429">
    <property type="protein sequence ID" value="KAG0565349.1"/>
    <property type="molecule type" value="Genomic_DNA"/>
</dbReference>
<evidence type="ECO:0000256" key="1">
    <source>
        <dbReference type="SAM" id="SignalP"/>
    </source>
</evidence>
<keyword evidence="1" id="KW-0732">Signal</keyword>
<dbReference type="Proteomes" id="UP000822688">
    <property type="component" value="Chromosome 8"/>
</dbReference>
<organism evidence="2 3">
    <name type="scientific">Ceratodon purpureus</name>
    <name type="common">Fire moss</name>
    <name type="synonym">Dicranum purpureum</name>
    <dbReference type="NCBI Taxonomy" id="3225"/>
    <lineage>
        <taxon>Eukaryota</taxon>
        <taxon>Viridiplantae</taxon>
        <taxon>Streptophyta</taxon>
        <taxon>Embryophyta</taxon>
        <taxon>Bryophyta</taxon>
        <taxon>Bryophytina</taxon>
        <taxon>Bryopsida</taxon>
        <taxon>Dicranidae</taxon>
        <taxon>Pseudoditrichales</taxon>
        <taxon>Ditrichaceae</taxon>
        <taxon>Ceratodon</taxon>
    </lineage>
</organism>
<sequence length="83" mass="9506">MCVVILVFNFAPLSSFLVSLEFRCEDRILKIQLSCNEAQPIWQLFVSSLCQFFSIINYTPLLDPFNECSVDVKSTETRSYISG</sequence>
<evidence type="ECO:0000313" key="2">
    <source>
        <dbReference type="EMBL" id="KAG0565349.1"/>
    </source>
</evidence>
<name>A0A8T0H4U1_CERPU</name>
<proteinExistence type="predicted"/>
<comment type="caution">
    <text evidence="2">The sequence shown here is derived from an EMBL/GenBank/DDBJ whole genome shotgun (WGS) entry which is preliminary data.</text>
</comment>
<evidence type="ECO:0008006" key="4">
    <source>
        <dbReference type="Google" id="ProtNLM"/>
    </source>
</evidence>
<evidence type="ECO:0000313" key="3">
    <source>
        <dbReference type="Proteomes" id="UP000822688"/>
    </source>
</evidence>
<reference evidence="2" key="1">
    <citation type="submission" date="2020-06" db="EMBL/GenBank/DDBJ databases">
        <title>WGS assembly of Ceratodon purpureus strain R40.</title>
        <authorList>
            <person name="Carey S.B."/>
            <person name="Jenkins J."/>
            <person name="Shu S."/>
            <person name="Lovell J.T."/>
            <person name="Sreedasyam A."/>
            <person name="Maumus F."/>
            <person name="Tiley G.P."/>
            <person name="Fernandez-Pozo N."/>
            <person name="Barry K."/>
            <person name="Chen C."/>
            <person name="Wang M."/>
            <person name="Lipzen A."/>
            <person name="Daum C."/>
            <person name="Saski C.A."/>
            <person name="Payton A.C."/>
            <person name="Mcbreen J.C."/>
            <person name="Conrad R.E."/>
            <person name="Kollar L.M."/>
            <person name="Olsson S."/>
            <person name="Huttunen S."/>
            <person name="Landis J.B."/>
            <person name="Wickett N.J."/>
            <person name="Johnson M.G."/>
            <person name="Rensing S.A."/>
            <person name="Grimwood J."/>
            <person name="Schmutz J."/>
            <person name="Mcdaniel S.F."/>
        </authorList>
    </citation>
    <scope>NUCLEOTIDE SEQUENCE</scope>
    <source>
        <strain evidence="2">R40</strain>
    </source>
</reference>